<protein>
    <recommendedName>
        <fullName evidence="4">Mannosyl-glycoprotein endo-beta-N-acetylglucosamidase-like domain-containing protein</fullName>
    </recommendedName>
</protein>
<evidence type="ECO:0008006" key="4">
    <source>
        <dbReference type="Google" id="ProtNLM"/>
    </source>
</evidence>
<comment type="caution">
    <text evidence="2">The sequence shown here is derived from an EMBL/GenBank/DDBJ whole genome shotgun (WGS) entry which is preliminary data.</text>
</comment>
<dbReference type="AlphaFoldDB" id="A0A0G0WET0"/>
<gene>
    <name evidence="2" type="ORF">UU67_C0071G0005</name>
</gene>
<evidence type="ECO:0000256" key="1">
    <source>
        <dbReference type="SAM" id="Phobius"/>
    </source>
</evidence>
<feature type="transmembrane region" description="Helical" evidence="1">
    <location>
        <begin position="6"/>
        <end position="30"/>
    </location>
</feature>
<keyword evidence="1" id="KW-0812">Transmembrane</keyword>
<proteinExistence type="predicted"/>
<organism evidence="2 3">
    <name type="scientific">Candidatus Daviesbacteria bacterium GW2011_GWB1_41_5</name>
    <dbReference type="NCBI Taxonomy" id="1618429"/>
    <lineage>
        <taxon>Bacteria</taxon>
        <taxon>Candidatus Daviesiibacteriota</taxon>
    </lineage>
</organism>
<accession>A0A0G0WET0</accession>
<keyword evidence="1" id="KW-0472">Membrane</keyword>
<evidence type="ECO:0000313" key="3">
    <source>
        <dbReference type="Proteomes" id="UP000034753"/>
    </source>
</evidence>
<sequence>MRSLNFAFAYFAAGICTFFFAIIFLVYLSLPREINNIKPRYQMYKALPKNLTAQTNQKIDIKKNDGRPQIVKEFFGNRRSPLAEFAPDFVNTADRYGLDFRLLPAIAMQESGGGKIFPKGSFNPFGYGIYGGKVLRFTSFKEAIDKVGEGLRQDYIDKGLKTPEEIMAKYTPPSLKKGGAWAMGVSAFMQSLN</sequence>
<dbReference type="EMBL" id="LCBN01000071">
    <property type="protein sequence ID" value="KKS11514.1"/>
    <property type="molecule type" value="Genomic_DNA"/>
</dbReference>
<evidence type="ECO:0000313" key="2">
    <source>
        <dbReference type="EMBL" id="KKS11514.1"/>
    </source>
</evidence>
<reference evidence="2 3" key="1">
    <citation type="journal article" date="2015" name="Nature">
        <title>rRNA introns, odd ribosomes, and small enigmatic genomes across a large radiation of phyla.</title>
        <authorList>
            <person name="Brown C.T."/>
            <person name="Hug L.A."/>
            <person name="Thomas B.C."/>
            <person name="Sharon I."/>
            <person name="Castelle C.J."/>
            <person name="Singh A."/>
            <person name="Wilkins M.J."/>
            <person name="Williams K.H."/>
            <person name="Banfield J.F."/>
        </authorList>
    </citation>
    <scope>NUCLEOTIDE SEQUENCE [LARGE SCALE GENOMIC DNA]</scope>
</reference>
<dbReference type="Proteomes" id="UP000034753">
    <property type="component" value="Unassembled WGS sequence"/>
</dbReference>
<name>A0A0G0WET0_9BACT</name>
<keyword evidence="1" id="KW-1133">Transmembrane helix</keyword>